<evidence type="ECO:0000256" key="1">
    <source>
        <dbReference type="ARBA" id="ARBA00004123"/>
    </source>
</evidence>
<comment type="subcellular location">
    <subcellularLocation>
        <location evidence="1">Nucleus</location>
    </subcellularLocation>
</comment>
<feature type="domain" description="MIF4G" evidence="11">
    <location>
        <begin position="36"/>
        <end position="248"/>
    </location>
</feature>
<dbReference type="GO" id="GO:0005846">
    <property type="term" value="C:nuclear cap binding complex"/>
    <property type="evidence" value="ECO:0007669"/>
    <property type="project" value="InterPro"/>
</dbReference>
<name>A0A6F9DML2_9ASCI</name>
<keyword evidence="7" id="KW-0508">mRNA splicing</keyword>
<dbReference type="GO" id="GO:0000339">
    <property type="term" value="F:RNA cap binding"/>
    <property type="evidence" value="ECO:0007669"/>
    <property type="project" value="InterPro"/>
</dbReference>
<dbReference type="InterPro" id="IPR015174">
    <property type="entry name" value="MIF4G-like_typ-2"/>
</dbReference>
<dbReference type="SMART" id="SM00543">
    <property type="entry name" value="MIF4G"/>
    <property type="match status" value="1"/>
</dbReference>
<evidence type="ECO:0000256" key="8">
    <source>
        <dbReference type="ARBA" id="ARBA00023242"/>
    </source>
</evidence>
<organism evidence="12">
    <name type="scientific">Phallusia mammillata</name>
    <dbReference type="NCBI Taxonomy" id="59560"/>
    <lineage>
        <taxon>Eukaryota</taxon>
        <taxon>Metazoa</taxon>
        <taxon>Chordata</taxon>
        <taxon>Tunicata</taxon>
        <taxon>Ascidiacea</taxon>
        <taxon>Phlebobranchia</taxon>
        <taxon>Ascidiidae</taxon>
        <taxon>Phallusia</taxon>
    </lineage>
</organism>
<dbReference type="GO" id="GO:0031053">
    <property type="term" value="P:primary miRNA processing"/>
    <property type="evidence" value="ECO:0007669"/>
    <property type="project" value="UniProtKB-ARBA"/>
</dbReference>
<dbReference type="Pfam" id="PF09090">
    <property type="entry name" value="MIF4G_like_2"/>
    <property type="match status" value="1"/>
</dbReference>
<evidence type="ECO:0000256" key="3">
    <source>
        <dbReference type="ARBA" id="ARBA00019879"/>
    </source>
</evidence>
<evidence type="ECO:0000256" key="6">
    <source>
        <dbReference type="ARBA" id="ARBA00023158"/>
    </source>
</evidence>
<evidence type="ECO:0000256" key="2">
    <source>
        <dbReference type="ARBA" id="ARBA00007413"/>
    </source>
</evidence>
<gene>
    <name evidence="12" type="primary">Ncbp1</name>
</gene>
<dbReference type="InterPro" id="IPR003890">
    <property type="entry name" value="MIF4G-like_typ-3"/>
</dbReference>
<dbReference type="FunFam" id="1.25.40.180:FF:000041">
    <property type="entry name" value="Nuclear cap-binding protein subunit 1"/>
    <property type="match status" value="1"/>
</dbReference>
<evidence type="ECO:0000256" key="9">
    <source>
        <dbReference type="ARBA" id="ARBA00030965"/>
    </source>
</evidence>
<dbReference type="GO" id="GO:0006370">
    <property type="term" value="P:7-methylguanosine mRNA capping"/>
    <property type="evidence" value="ECO:0007669"/>
    <property type="project" value="UniProtKB-KW"/>
</dbReference>
<keyword evidence="6" id="KW-0943">RNA-mediated gene silencing</keyword>
<evidence type="ECO:0000259" key="11">
    <source>
        <dbReference type="SMART" id="SM00543"/>
    </source>
</evidence>
<dbReference type="Gene3D" id="1.25.40.180">
    <property type="match status" value="3"/>
</dbReference>
<evidence type="ECO:0000256" key="7">
    <source>
        <dbReference type="ARBA" id="ARBA00023187"/>
    </source>
</evidence>
<reference evidence="12" key="1">
    <citation type="submission" date="2020-04" db="EMBL/GenBank/DDBJ databases">
        <authorList>
            <person name="Neveu A P."/>
        </authorList>
    </citation>
    <scope>NUCLEOTIDE SEQUENCE</scope>
    <source>
        <tissue evidence="12">Whole embryo</tissue>
    </source>
</reference>
<evidence type="ECO:0000256" key="5">
    <source>
        <dbReference type="ARBA" id="ARBA00023042"/>
    </source>
</evidence>
<dbReference type="EMBL" id="LR788364">
    <property type="protein sequence ID" value="CAB3264226.1"/>
    <property type="molecule type" value="mRNA"/>
</dbReference>
<dbReference type="InterPro" id="IPR015172">
    <property type="entry name" value="MIF4G-like_typ-1"/>
</dbReference>
<keyword evidence="8" id="KW-0539">Nucleus</keyword>
<dbReference type="PANTHER" id="PTHR12412:SF2">
    <property type="entry name" value="NUCLEAR CAP-BINDING PROTEIN SUBUNIT 1"/>
    <property type="match status" value="1"/>
</dbReference>
<accession>A0A6F9DML2</accession>
<keyword evidence="4" id="KW-0507">mRNA processing</keyword>
<evidence type="ECO:0000256" key="4">
    <source>
        <dbReference type="ARBA" id="ARBA00022664"/>
    </source>
</evidence>
<dbReference type="GO" id="GO:0003729">
    <property type="term" value="F:mRNA binding"/>
    <property type="evidence" value="ECO:0007669"/>
    <property type="project" value="TreeGrafter"/>
</dbReference>
<dbReference type="GO" id="GO:0005634">
    <property type="term" value="C:nucleus"/>
    <property type="evidence" value="ECO:0007669"/>
    <property type="project" value="UniProtKB-SubCell"/>
</dbReference>
<dbReference type="FunFam" id="1.25.40.180:FF:000010">
    <property type="entry name" value="Nuclear cap-binding protein subunit 1"/>
    <property type="match status" value="1"/>
</dbReference>
<evidence type="ECO:0000313" key="12">
    <source>
        <dbReference type="EMBL" id="CAB3264226.1"/>
    </source>
</evidence>
<dbReference type="PANTHER" id="PTHR12412">
    <property type="entry name" value="CAP BINDING PROTEIN"/>
    <property type="match status" value="1"/>
</dbReference>
<dbReference type="InterPro" id="IPR027159">
    <property type="entry name" value="CBP80"/>
</dbReference>
<feature type="region of interest" description="Disordered" evidence="10">
    <location>
        <begin position="1"/>
        <end position="34"/>
    </location>
</feature>
<dbReference type="GO" id="GO:0050684">
    <property type="term" value="P:regulation of mRNA processing"/>
    <property type="evidence" value="ECO:0007669"/>
    <property type="project" value="TreeGrafter"/>
</dbReference>
<dbReference type="GO" id="GO:0006406">
    <property type="term" value="P:mRNA export from nucleus"/>
    <property type="evidence" value="ECO:0007669"/>
    <property type="project" value="InterPro"/>
</dbReference>
<dbReference type="GO" id="GO:0000184">
    <property type="term" value="P:nuclear-transcribed mRNA catabolic process, nonsense-mediated decay"/>
    <property type="evidence" value="ECO:0007669"/>
    <property type="project" value="TreeGrafter"/>
</dbReference>
<evidence type="ECO:0000256" key="10">
    <source>
        <dbReference type="SAM" id="MobiDB-lite"/>
    </source>
</evidence>
<dbReference type="SUPFAM" id="SSF48371">
    <property type="entry name" value="ARM repeat"/>
    <property type="match status" value="3"/>
</dbReference>
<dbReference type="Pfam" id="PF02854">
    <property type="entry name" value="MIF4G"/>
    <property type="match status" value="1"/>
</dbReference>
<dbReference type="AlphaFoldDB" id="A0A6F9DML2"/>
<dbReference type="InterPro" id="IPR016024">
    <property type="entry name" value="ARM-type_fold"/>
</dbReference>
<comment type="similarity">
    <text evidence="2">Belongs to the NCBP1 family.</text>
</comment>
<keyword evidence="5" id="KW-0506">mRNA capping</keyword>
<sequence length="801" mass="93596">MPRRPHQKDSDTDEDGRTSASFTKRRKTSETTEEIEKRLESLICRVGEKSSSSLESNLEGLAAVLEADLPNFKPQILQILLCCSYQLPEKCPIYTTLVGLLNVRNYKCGGEFVEMLLLKLKRLLSISQFENARFLIQFVSDLVNCNVIAPASVMSLLDGFVDVTKQEGIPQSRKDWYVYVVMATLPWCGATLTEKKVDEMEVLFTKMQRYIMTRQKPHHDFLRVWAIDEPHPQEEYMDCLFAQICKLREDNWVEDILPRPYKAFEPVLENALQHTFPDFVVPPHIEGTSLYPIPKVIFRIFDYTDCPEGPLLPGNHAIERWLIEESMRNMINTNKYDKKECATRLLNFPGKEKIPLNHMIIECLLGDMFRLPVSPLQQIFYTSIFIELCRLQPGMIPQVLAIASDMLFERLDTMNITCVDRFVNWFSHHLSNFQFRWTWDDWGDCLQEDFNSPKPKFIREVLEKCMRLAFFARIRDIVPQDFEPLVPQPPKICFKYEVVPGANASEDDHMMITSSQKIIAAIKNKCQDDELIVMLEEMFPQGPEQVHNGKRLELFLQSLLFLAQKSFSHSFSALFKFHKVLKWAASDEEGKVDVLRITKDIWRNHPQMLIVLVDRMLRMEIVDCSSVAKWLFSPDMAPDFTRMYVWEIMHMTIRKMNKHVARLDASLVEMQERAIVDDKKMDDDEESDMRRSYSVFAPNEEDIQKMKEQVDTASGEQKKLFLIIFQRFIMILSDHLARSAGLHKNYNTSWYKNTIERLKEIFLLHKDMVKKYMSTMENLLFTVDLDPHILTVFKQFASIAK</sequence>
<proteinExistence type="evidence at transcript level"/>
<protein>
    <recommendedName>
        <fullName evidence="3">Nuclear cap-binding protein subunit 1</fullName>
    </recommendedName>
    <alternativeName>
        <fullName evidence="9">80 kDa nuclear cap-binding protein</fullName>
    </alternativeName>
</protein>
<dbReference type="Pfam" id="PF09088">
    <property type="entry name" value="MIF4G_like"/>
    <property type="match status" value="1"/>
</dbReference>
<dbReference type="GO" id="GO:0008380">
    <property type="term" value="P:RNA splicing"/>
    <property type="evidence" value="ECO:0007669"/>
    <property type="project" value="UniProtKB-KW"/>
</dbReference>